<evidence type="ECO:0000256" key="1">
    <source>
        <dbReference type="SAM" id="MobiDB-lite"/>
    </source>
</evidence>
<gene>
    <name evidence="2" type="ORF">BT96DRAFT_1005975</name>
</gene>
<keyword evidence="3" id="KW-1185">Reference proteome</keyword>
<organism evidence="2 3">
    <name type="scientific">Gymnopus androsaceus JB14</name>
    <dbReference type="NCBI Taxonomy" id="1447944"/>
    <lineage>
        <taxon>Eukaryota</taxon>
        <taxon>Fungi</taxon>
        <taxon>Dikarya</taxon>
        <taxon>Basidiomycota</taxon>
        <taxon>Agaricomycotina</taxon>
        <taxon>Agaricomycetes</taxon>
        <taxon>Agaricomycetidae</taxon>
        <taxon>Agaricales</taxon>
        <taxon>Marasmiineae</taxon>
        <taxon>Omphalotaceae</taxon>
        <taxon>Gymnopus</taxon>
    </lineage>
</organism>
<sequence>MSDQLNNQRNLRHRGPNGRVLPPNSNSGSTDSRGQSAAGNFAALHRLLSPLADRDPADTSGSMDQTQQPQAQPRTILRPISMFRPDLRIGLRPSGGPSNSDAASAEPNHEGNQRDTHAPSRSPTRSSNGEEDPLHPAFFIDRPRFPFNPVPLHERADTVAARPLFGGSCTGMTGRTGASGSAPPSAAPTTGFPPYVRLANPDGGPAGPSQMGPPRAGLTVRFDQASSGGGSDSQNCSWEPQEPAHHAPSSAPNAITDGATGDTYVRDQQGNFVQHPSTRRQEKSRDSGNPTPSSSRRWQSLSPRRDETQDNQSGGSCHEECQTGHSGAPDPQLRLPALNPTTFAPGAGLTLPPIAPLMDYTYQYNAPPSHDPTLHNYYHGYHPAPTKPLPLPPLTHPGRAPLAPIQPQGWYAYPQSHHFHPSMQHQAVPKPTMDTDKSTLTTRPTKKKIALADPCKAVVGSLSNPFHSRTDGLSEALSSGDSLLLESGAGSVSLKARGFTEIPIEETDRSDFTGIATNFPRAVCEHLIPHGETEVGSDHALAITDMFQGLFQLVQDREDFHEITSGLTFSTPNSTSKSFTLTWLVRPIADAMASRVAAMATVTVGVKVETPSLPTAPIARTQDNLFGTPEAPEARVPITTARRNN</sequence>
<feature type="region of interest" description="Disordered" evidence="1">
    <location>
        <begin position="1"/>
        <end position="142"/>
    </location>
</feature>
<accession>A0A6A4GLJ8</accession>
<protein>
    <submittedName>
        <fullName evidence="2">Uncharacterized protein</fullName>
    </submittedName>
</protein>
<feature type="region of interest" description="Disordered" evidence="1">
    <location>
        <begin position="422"/>
        <end position="446"/>
    </location>
</feature>
<feature type="compositionally biased region" description="Polar residues" evidence="1">
    <location>
        <begin position="59"/>
        <end position="73"/>
    </location>
</feature>
<feature type="compositionally biased region" description="Polar residues" evidence="1">
    <location>
        <begin position="23"/>
        <end position="38"/>
    </location>
</feature>
<feature type="compositionally biased region" description="Polar residues" evidence="1">
    <location>
        <begin position="287"/>
        <end position="302"/>
    </location>
</feature>
<dbReference type="Proteomes" id="UP000799118">
    <property type="component" value="Unassembled WGS sequence"/>
</dbReference>
<dbReference type="EMBL" id="ML769869">
    <property type="protein sequence ID" value="KAE9386551.1"/>
    <property type="molecule type" value="Genomic_DNA"/>
</dbReference>
<proteinExistence type="predicted"/>
<name>A0A6A4GLJ8_9AGAR</name>
<dbReference type="AlphaFoldDB" id="A0A6A4GLJ8"/>
<evidence type="ECO:0000313" key="3">
    <source>
        <dbReference type="Proteomes" id="UP000799118"/>
    </source>
</evidence>
<feature type="compositionally biased region" description="Polar residues" evidence="1">
    <location>
        <begin position="266"/>
        <end position="276"/>
    </location>
</feature>
<reference evidence="2" key="1">
    <citation type="journal article" date="2019" name="Environ. Microbiol.">
        <title>Fungal ecological strategies reflected in gene transcription - a case study of two litter decomposers.</title>
        <authorList>
            <person name="Barbi F."/>
            <person name="Kohler A."/>
            <person name="Barry K."/>
            <person name="Baskaran P."/>
            <person name="Daum C."/>
            <person name="Fauchery L."/>
            <person name="Ihrmark K."/>
            <person name="Kuo A."/>
            <person name="LaButti K."/>
            <person name="Lipzen A."/>
            <person name="Morin E."/>
            <person name="Grigoriev I.V."/>
            <person name="Henrissat B."/>
            <person name="Lindahl B."/>
            <person name="Martin F."/>
        </authorList>
    </citation>
    <scope>NUCLEOTIDE SEQUENCE</scope>
    <source>
        <strain evidence="2">JB14</strain>
    </source>
</reference>
<feature type="compositionally biased region" description="Low complexity" evidence="1">
    <location>
        <begin position="176"/>
        <end position="190"/>
    </location>
</feature>
<evidence type="ECO:0000313" key="2">
    <source>
        <dbReference type="EMBL" id="KAE9386551.1"/>
    </source>
</evidence>
<feature type="compositionally biased region" description="Basic and acidic residues" evidence="1">
    <location>
        <begin position="107"/>
        <end position="118"/>
    </location>
</feature>
<feature type="region of interest" description="Disordered" evidence="1">
    <location>
        <begin position="175"/>
        <end position="341"/>
    </location>
</feature>